<keyword evidence="2" id="KW-1185">Reference proteome</keyword>
<dbReference type="SMART" id="SM00708">
    <property type="entry name" value="PhBP"/>
    <property type="match status" value="1"/>
</dbReference>
<evidence type="ECO:0000313" key="2">
    <source>
        <dbReference type="Proteomes" id="UP001200034"/>
    </source>
</evidence>
<sequence>QGAINMETYRSKQQECFKELKIPEAEVEHVSADKLVFLPSEPFKCFHSCLYKKLDLIANDNIDIEAIIPFAQVRFSKVPVDTIKTKAKMCNPKGPITCEKAFRYETCLAIAMTT</sequence>
<reference evidence="1" key="1">
    <citation type="journal article" date="2021" name="Mol. Ecol. Resour.">
        <title>Phylogenomic analyses of the genus Drosophila reveals genomic signals of climate adaptation.</title>
        <authorList>
            <person name="Li F."/>
            <person name="Rane R.V."/>
            <person name="Luria V."/>
            <person name="Xiong Z."/>
            <person name="Chen J."/>
            <person name="Li Z."/>
            <person name="Catullo R.A."/>
            <person name="Griffin P.C."/>
            <person name="Schiffer M."/>
            <person name="Pearce S."/>
            <person name="Lee S.F."/>
            <person name="McElroy K."/>
            <person name="Stocker A."/>
            <person name="Shirriffs J."/>
            <person name="Cockerell F."/>
            <person name="Coppin C."/>
            <person name="Sgro C.M."/>
            <person name="Karger A."/>
            <person name="Cain J.W."/>
            <person name="Weber J.A."/>
            <person name="Santpere G."/>
            <person name="Kirschner M.W."/>
            <person name="Hoffmann A.A."/>
            <person name="Oakeshott J.G."/>
            <person name="Zhang G."/>
        </authorList>
    </citation>
    <scope>NUCLEOTIDE SEQUENCE</scope>
    <source>
        <strain evidence="1">BGI-SZ-2011g</strain>
    </source>
</reference>
<dbReference type="Pfam" id="PF01395">
    <property type="entry name" value="PBP_GOBP"/>
    <property type="match status" value="1"/>
</dbReference>
<dbReference type="SUPFAM" id="SSF47565">
    <property type="entry name" value="Insect pheromone/odorant-binding proteins"/>
    <property type="match status" value="1"/>
</dbReference>
<feature type="non-terminal residue" evidence="1">
    <location>
        <position position="114"/>
    </location>
</feature>
<dbReference type="InterPro" id="IPR006170">
    <property type="entry name" value="PBP/GOBP"/>
</dbReference>
<dbReference type="EMBL" id="JAJJHW010003889">
    <property type="protein sequence ID" value="KAH8355053.1"/>
    <property type="molecule type" value="Genomic_DNA"/>
</dbReference>
<feature type="non-terminal residue" evidence="1">
    <location>
        <position position="1"/>
    </location>
</feature>
<dbReference type="Proteomes" id="UP001200034">
    <property type="component" value="Unassembled WGS sequence"/>
</dbReference>
<dbReference type="CDD" id="cd23992">
    <property type="entry name" value="PBP_GOBP"/>
    <property type="match status" value="1"/>
</dbReference>
<gene>
    <name evidence="1" type="ORF">KR093_004544</name>
</gene>
<comment type="caution">
    <text evidence="1">The sequence shown here is derived from an EMBL/GenBank/DDBJ whole genome shotgun (WGS) entry which is preliminary data.</text>
</comment>
<name>A0AAD4JR87_9MUSC</name>
<proteinExistence type="predicted"/>
<dbReference type="Gene3D" id="1.10.238.20">
    <property type="entry name" value="Pheromone/general odorant binding protein domain"/>
    <property type="match status" value="1"/>
</dbReference>
<organism evidence="1 2">
    <name type="scientific">Drosophila rubida</name>
    <dbReference type="NCBI Taxonomy" id="30044"/>
    <lineage>
        <taxon>Eukaryota</taxon>
        <taxon>Metazoa</taxon>
        <taxon>Ecdysozoa</taxon>
        <taxon>Arthropoda</taxon>
        <taxon>Hexapoda</taxon>
        <taxon>Insecta</taxon>
        <taxon>Pterygota</taxon>
        <taxon>Neoptera</taxon>
        <taxon>Endopterygota</taxon>
        <taxon>Diptera</taxon>
        <taxon>Brachycera</taxon>
        <taxon>Muscomorpha</taxon>
        <taxon>Ephydroidea</taxon>
        <taxon>Drosophilidae</taxon>
        <taxon>Drosophila</taxon>
    </lineage>
</organism>
<dbReference type="GO" id="GO:0005549">
    <property type="term" value="F:odorant binding"/>
    <property type="evidence" value="ECO:0007669"/>
    <property type="project" value="InterPro"/>
</dbReference>
<evidence type="ECO:0000313" key="1">
    <source>
        <dbReference type="EMBL" id="KAH8355053.1"/>
    </source>
</evidence>
<accession>A0AAD4JR87</accession>
<dbReference type="AlphaFoldDB" id="A0AAD4JR87"/>
<dbReference type="InterPro" id="IPR036728">
    <property type="entry name" value="PBP_GOBP_sf"/>
</dbReference>
<protein>
    <submittedName>
        <fullName evidence="1">Uncharacterized protein</fullName>
    </submittedName>
</protein>